<dbReference type="RefSeq" id="WP_176571857.1">
    <property type="nucleotide sequence ID" value="NZ_CP056030.1"/>
</dbReference>
<keyword evidence="1" id="KW-0812">Transmembrane</keyword>
<gene>
    <name evidence="2" type="ORF">HWQ56_22860</name>
</gene>
<sequence length="131" mass="14055">MKKALIAYISTLLVVLVLDALWLGVLMGPTYKQMLGSLMRDKPLLAPAAVFYLLYALGVVVLAVWPGVTAGSVWRGLGYGAMLGLIAYGTYDLSNWATLVGWPPLLVFIDIFWGVVLTALAAAVGVWAANR</sequence>
<dbReference type="InterPro" id="IPR018687">
    <property type="entry name" value="DUF2177_membr"/>
</dbReference>
<organism evidence="2 3">
    <name type="scientific">Pseudomonas eucalypticola</name>
    <dbReference type="NCBI Taxonomy" id="2599595"/>
    <lineage>
        <taxon>Bacteria</taxon>
        <taxon>Pseudomonadati</taxon>
        <taxon>Pseudomonadota</taxon>
        <taxon>Gammaproteobacteria</taxon>
        <taxon>Pseudomonadales</taxon>
        <taxon>Pseudomonadaceae</taxon>
        <taxon>Pseudomonas</taxon>
    </lineage>
</organism>
<protein>
    <submittedName>
        <fullName evidence="2">DUF2177 family protein</fullName>
    </submittedName>
</protein>
<dbReference type="Pfam" id="PF09945">
    <property type="entry name" value="DUF2177"/>
    <property type="match status" value="1"/>
</dbReference>
<dbReference type="KEGG" id="pez:HWQ56_22860"/>
<reference evidence="2 3" key="1">
    <citation type="submission" date="2020-06" db="EMBL/GenBank/DDBJ databases">
        <title>Pseudomonas eucalypticola sp. nov., an endophyte of Eucalyptus dunnii leaves with biocontrol ability of eucalyptus leaf blight.</title>
        <authorList>
            <person name="Liu Y."/>
            <person name="Song Z."/>
            <person name="Zeng H."/>
            <person name="Lu M."/>
            <person name="Wang X."/>
            <person name="Lian X."/>
            <person name="Zhang Q."/>
        </authorList>
    </citation>
    <scope>NUCLEOTIDE SEQUENCE [LARGE SCALE GENOMIC DNA]</scope>
    <source>
        <strain evidence="2 3">NP-1</strain>
    </source>
</reference>
<keyword evidence="1" id="KW-0472">Membrane</keyword>
<dbReference type="Proteomes" id="UP000509568">
    <property type="component" value="Chromosome"/>
</dbReference>
<keyword evidence="1" id="KW-1133">Transmembrane helix</keyword>
<evidence type="ECO:0000313" key="3">
    <source>
        <dbReference type="Proteomes" id="UP000509568"/>
    </source>
</evidence>
<evidence type="ECO:0000313" key="2">
    <source>
        <dbReference type="EMBL" id="QKZ06462.1"/>
    </source>
</evidence>
<dbReference type="EMBL" id="CP056030">
    <property type="protein sequence ID" value="QKZ06462.1"/>
    <property type="molecule type" value="Genomic_DNA"/>
</dbReference>
<name>A0A7D5H5Z7_9PSED</name>
<feature type="transmembrane region" description="Helical" evidence="1">
    <location>
        <begin position="44"/>
        <end position="65"/>
    </location>
</feature>
<accession>A0A7D5H5Z7</accession>
<proteinExistence type="predicted"/>
<feature type="transmembrane region" description="Helical" evidence="1">
    <location>
        <begin position="111"/>
        <end position="129"/>
    </location>
</feature>
<dbReference type="AlphaFoldDB" id="A0A7D5H5Z7"/>
<keyword evidence="3" id="KW-1185">Reference proteome</keyword>
<feature type="transmembrane region" description="Helical" evidence="1">
    <location>
        <begin position="72"/>
        <end position="91"/>
    </location>
</feature>
<evidence type="ECO:0000256" key="1">
    <source>
        <dbReference type="SAM" id="Phobius"/>
    </source>
</evidence>